<evidence type="ECO:0000313" key="3">
    <source>
        <dbReference type="Proteomes" id="UP000617628"/>
    </source>
</evidence>
<keyword evidence="3" id="KW-1185">Reference proteome</keyword>
<keyword evidence="1" id="KW-0732">Signal</keyword>
<dbReference type="Gene3D" id="2.120.10.30">
    <property type="entry name" value="TolB, C-terminal domain"/>
    <property type="match status" value="2"/>
</dbReference>
<comment type="caution">
    <text evidence="2">The sequence shown here is derived from an EMBL/GenBank/DDBJ whole genome shotgun (WGS) entry which is preliminary data.</text>
</comment>
<dbReference type="EMBL" id="JAENIL010000028">
    <property type="protein sequence ID" value="MBK1878256.1"/>
    <property type="molecule type" value="Genomic_DNA"/>
</dbReference>
<gene>
    <name evidence="2" type="ORF">JIN87_15355</name>
</gene>
<proteinExistence type="predicted"/>
<reference evidence="2" key="1">
    <citation type="submission" date="2021-01" db="EMBL/GenBank/DDBJ databases">
        <title>Modified the classification status of verrucomicrobia.</title>
        <authorList>
            <person name="Feng X."/>
        </authorList>
    </citation>
    <scope>NUCLEOTIDE SEQUENCE</scope>
    <source>
        <strain evidence="2">KCTC 13126</strain>
    </source>
</reference>
<protein>
    <recommendedName>
        <fullName evidence="4">SMP-30/Gluconolactonase/LRE-like region domain-containing protein</fullName>
    </recommendedName>
</protein>
<dbReference type="AlphaFoldDB" id="A0A934VLY2"/>
<feature type="chain" id="PRO_5037956964" description="SMP-30/Gluconolactonase/LRE-like region domain-containing protein" evidence="1">
    <location>
        <begin position="29"/>
        <end position="311"/>
    </location>
</feature>
<dbReference type="RefSeq" id="WP_200356469.1">
    <property type="nucleotide sequence ID" value="NZ_JAENIL010000028.1"/>
</dbReference>
<dbReference type="InterPro" id="IPR011042">
    <property type="entry name" value="6-blade_b-propeller_TolB-like"/>
</dbReference>
<feature type="signal peptide" evidence="1">
    <location>
        <begin position="1"/>
        <end position="28"/>
    </location>
</feature>
<evidence type="ECO:0000313" key="2">
    <source>
        <dbReference type="EMBL" id="MBK1878256.1"/>
    </source>
</evidence>
<evidence type="ECO:0008006" key="4">
    <source>
        <dbReference type="Google" id="ProtNLM"/>
    </source>
</evidence>
<dbReference type="Proteomes" id="UP000617628">
    <property type="component" value="Unassembled WGS sequence"/>
</dbReference>
<sequence>MRRNVTALSFRSLVLGSLALMGTISLSAREYEVEIVKDGLNSPTGIASHWRNTLVFTEVPEPGTPAAGNAVKYLNVRSGKMGTISEGEPNPVNVAISKRGEIYWTCKTAGVILRYDRRNGKQFFLPADPESGDFLLSPNGIDVDSRGDVLFTEVPLPGTPGANMVSVSDGMNITTISDNEPAPTDIVIGHDGTAYWTCQSAGVILKRSRAGVISLLLSGLEEPAGIALDASGKRLYFTELPTPGVPGDAGGSNRVMEYDLREKELHVVADGFPLPADVTVSADGTVYWTCTAAGVIAKGTPQKEGKRRYRY</sequence>
<dbReference type="SUPFAM" id="SSF101898">
    <property type="entry name" value="NHL repeat"/>
    <property type="match status" value="1"/>
</dbReference>
<accession>A0A934VLY2</accession>
<organism evidence="2 3">
    <name type="scientific">Pelagicoccus mobilis</name>
    <dbReference type="NCBI Taxonomy" id="415221"/>
    <lineage>
        <taxon>Bacteria</taxon>
        <taxon>Pseudomonadati</taxon>
        <taxon>Verrucomicrobiota</taxon>
        <taxon>Opitutia</taxon>
        <taxon>Puniceicoccales</taxon>
        <taxon>Pelagicoccaceae</taxon>
        <taxon>Pelagicoccus</taxon>
    </lineage>
</organism>
<evidence type="ECO:0000256" key="1">
    <source>
        <dbReference type="SAM" id="SignalP"/>
    </source>
</evidence>
<name>A0A934VLY2_9BACT</name>